<evidence type="ECO:0000313" key="3">
    <source>
        <dbReference type="Proteomes" id="UP001527181"/>
    </source>
</evidence>
<dbReference type="Proteomes" id="UP001527181">
    <property type="component" value="Unassembled WGS sequence"/>
</dbReference>
<feature type="signal peptide" evidence="1">
    <location>
        <begin position="1"/>
        <end position="23"/>
    </location>
</feature>
<name>A0ABT4H383_PAEAL</name>
<feature type="chain" id="PRO_5046311581" description="DUF4367 domain-containing protein" evidence="1">
    <location>
        <begin position="24"/>
        <end position="245"/>
    </location>
</feature>
<sequence length="245" mass="27576">MKMTSKLAIAAVCGMLLFSSVNFTVEAAAKKSAIDYTMKGATGESKVLEEELARLDKEVQKNGGTYCVFVDNKKTKSKGPEVFWYGNVKQQFQNYDDYMKKVAGLKGAALQRPTDLPEEYAFVEAGFLPYLDQNFKANLRAEAQKSGKVVLSKKYNWNKSESMTLKFANDKNYVKLNFYDMGTKHATNKKEYTYYPAKKGSGNKAGENQLIWVDKALSCNIYTNADNPMTKEDLITLAESMIVRK</sequence>
<evidence type="ECO:0000256" key="1">
    <source>
        <dbReference type="SAM" id="SignalP"/>
    </source>
</evidence>
<dbReference type="EMBL" id="JAMDNP010000048">
    <property type="protein sequence ID" value="MCY9763089.1"/>
    <property type="molecule type" value="Genomic_DNA"/>
</dbReference>
<dbReference type="RefSeq" id="WP_005548428.1">
    <property type="nucleotide sequence ID" value="NZ_JAMDLX010000064.1"/>
</dbReference>
<dbReference type="GeneID" id="94489833"/>
<keyword evidence="1" id="KW-0732">Signal</keyword>
<evidence type="ECO:0000313" key="2">
    <source>
        <dbReference type="EMBL" id="MCY9763089.1"/>
    </source>
</evidence>
<organism evidence="2 3">
    <name type="scientific">Paenibacillus alvei</name>
    <name type="common">Bacillus alvei</name>
    <dbReference type="NCBI Taxonomy" id="44250"/>
    <lineage>
        <taxon>Bacteria</taxon>
        <taxon>Bacillati</taxon>
        <taxon>Bacillota</taxon>
        <taxon>Bacilli</taxon>
        <taxon>Bacillales</taxon>
        <taxon>Paenibacillaceae</taxon>
        <taxon>Paenibacillus</taxon>
    </lineage>
</organism>
<keyword evidence="3" id="KW-1185">Reference proteome</keyword>
<comment type="caution">
    <text evidence="2">The sequence shown here is derived from an EMBL/GenBank/DDBJ whole genome shotgun (WGS) entry which is preliminary data.</text>
</comment>
<reference evidence="2 3" key="1">
    <citation type="submission" date="2022-05" db="EMBL/GenBank/DDBJ databases">
        <title>Genome Sequencing of Bee-Associated Microbes.</title>
        <authorList>
            <person name="Dunlap C."/>
        </authorList>
    </citation>
    <scope>NUCLEOTIDE SEQUENCE [LARGE SCALE GENOMIC DNA]</scope>
    <source>
        <strain evidence="2 3">NRRL B-04010</strain>
    </source>
</reference>
<protein>
    <recommendedName>
        <fullName evidence="4">DUF4367 domain-containing protein</fullName>
    </recommendedName>
</protein>
<proteinExistence type="predicted"/>
<evidence type="ECO:0008006" key="4">
    <source>
        <dbReference type="Google" id="ProtNLM"/>
    </source>
</evidence>
<accession>A0ABT4H383</accession>
<gene>
    <name evidence="2" type="ORF">M5X12_21375</name>
</gene>